<protein>
    <submittedName>
        <fullName evidence="1">Uncharacterized protein</fullName>
    </submittedName>
</protein>
<evidence type="ECO:0000313" key="1">
    <source>
        <dbReference type="EMBL" id="GLS18568.1"/>
    </source>
</evidence>
<name>A0ABQ6CE83_9HYPH</name>
<dbReference type="Proteomes" id="UP001156882">
    <property type="component" value="Unassembled WGS sequence"/>
</dbReference>
<sequence>MLAHTVVERLGNLEAAAAHVPDQTSRTVKARDHAERCEMSFFGTGKDSHLHAGLGMYRFNKVLAITGAANGFGRGGVETGHAHGVGDGAEASYGLDRTAKTIPRNHARLGKPLSKAAERLFVEARQGCATELIINDQADRI</sequence>
<proteinExistence type="predicted"/>
<comment type="caution">
    <text evidence="1">The sequence shown here is derived from an EMBL/GenBank/DDBJ whole genome shotgun (WGS) entry which is preliminary data.</text>
</comment>
<reference evidence="2" key="1">
    <citation type="journal article" date="2019" name="Int. J. Syst. Evol. Microbiol.">
        <title>The Global Catalogue of Microorganisms (GCM) 10K type strain sequencing project: providing services to taxonomists for standard genome sequencing and annotation.</title>
        <authorList>
            <consortium name="The Broad Institute Genomics Platform"/>
            <consortium name="The Broad Institute Genome Sequencing Center for Infectious Disease"/>
            <person name="Wu L."/>
            <person name="Ma J."/>
        </authorList>
    </citation>
    <scope>NUCLEOTIDE SEQUENCE [LARGE SCALE GENOMIC DNA]</scope>
    <source>
        <strain evidence="2">NBRC 101365</strain>
    </source>
</reference>
<organism evidence="1 2">
    <name type="scientific">Labrys miyagiensis</name>
    <dbReference type="NCBI Taxonomy" id="346912"/>
    <lineage>
        <taxon>Bacteria</taxon>
        <taxon>Pseudomonadati</taxon>
        <taxon>Pseudomonadota</taxon>
        <taxon>Alphaproteobacteria</taxon>
        <taxon>Hyphomicrobiales</taxon>
        <taxon>Xanthobacteraceae</taxon>
        <taxon>Labrys</taxon>
    </lineage>
</organism>
<gene>
    <name evidence="1" type="ORF">GCM10007874_15850</name>
</gene>
<keyword evidence="2" id="KW-1185">Reference proteome</keyword>
<evidence type="ECO:0000313" key="2">
    <source>
        <dbReference type="Proteomes" id="UP001156882"/>
    </source>
</evidence>
<accession>A0ABQ6CE83</accession>
<dbReference type="EMBL" id="BSPC01000014">
    <property type="protein sequence ID" value="GLS18568.1"/>
    <property type="molecule type" value="Genomic_DNA"/>
</dbReference>